<dbReference type="InterPro" id="IPR005227">
    <property type="entry name" value="YqgF"/>
</dbReference>
<gene>
    <name evidence="7" type="ORF">EDD75_1171</name>
</gene>
<evidence type="ECO:0000259" key="6">
    <source>
        <dbReference type="SMART" id="SM00732"/>
    </source>
</evidence>
<evidence type="ECO:0000256" key="5">
    <source>
        <dbReference type="HAMAP-Rule" id="MF_00651"/>
    </source>
</evidence>
<keyword evidence="2 5" id="KW-0690">Ribosome biogenesis</keyword>
<evidence type="ECO:0000256" key="3">
    <source>
        <dbReference type="ARBA" id="ARBA00022722"/>
    </source>
</evidence>
<feature type="domain" description="YqgF/RNase H-like" evidence="6">
    <location>
        <begin position="1"/>
        <end position="100"/>
    </location>
</feature>
<dbReference type="CDD" id="cd16964">
    <property type="entry name" value="YqgF"/>
    <property type="match status" value="1"/>
</dbReference>
<dbReference type="NCBIfam" id="TIGR00250">
    <property type="entry name" value="RNAse_H_YqgF"/>
    <property type="match status" value="1"/>
</dbReference>
<proteinExistence type="inferred from homology"/>
<dbReference type="HAMAP" id="MF_00651">
    <property type="entry name" value="Nuclease_YqgF"/>
    <property type="match status" value="1"/>
</dbReference>
<evidence type="ECO:0000256" key="1">
    <source>
        <dbReference type="ARBA" id="ARBA00022490"/>
    </source>
</evidence>
<reference evidence="7 8" key="1">
    <citation type="submission" date="2018-11" db="EMBL/GenBank/DDBJ databases">
        <title>Genomic Encyclopedia of Type Strains, Phase IV (KMG-IV): sequencing the most valuable type-strain genomes for metagenomic binning, comparative biology and taxonomic classification.</title>
        <authorList>
            <person name="Goeker M."/>
        </authorList>
    </citation>
    <scope>NUCLEOTIDE SEQUENCE [LARGE SCALE GENOMIC DNA]</scope>
    <source>
        <strain evidence="7 8">DSM 102936</strain>
    </source>
</reference>
<comment type="function">
    <text evidence="5">Could be a nuclease involved in processing of the 5'-end of pre-16S rRNA.</text>
</comment>
<dbReference type="InterPro" id="IPR012337">
    <property type="entry name" value="RNaseH-like_sf"/>
</dbReference>
<dbReference type="PANTHER" id="PTHR33317:SF4">
    <property type="entry name" value="POLYNUCLEOTIDYL TRANSFERASE, RIBONUCLEASE H-LIKE SUPERFAMILY PROTEIN"/>
    <property type="match status" value="1"/>
</dbReference>
<comment type="similarity">
    <text evidence="5">Belongs to the YqgF HJR family.</text>
</comment>
<evidence type="ECO:0000256" key="4">
    <source>
        <dbReference type="ARBA" id="ARBA00022801"/>
    </source>
</evidence>
<keyword evidence="3 5" id="KW-0540">Nuclease</keyword>
<evidence type="ECO:0000256" key="2">
    <source>
        <dbReference type="ARBA" id="ARBA00022517"/>
    </source>
</evidence>
<dbReference type="PANTHER" id="PTHR33317">
    <property type="entry name" value="POLYNUCLEOTIDYL TRANSFERASE, RIBONUCLEASE H-LIKE SUPERFAMILY PROTEIN"/>
    <property type="match status" value="1"/>
</dbReference>
<dbReference type="SUPFAM" id="SSF53098">
    <property type="entry name" value="Ribonuclease H-like"/>
    <property type="match status" value="1"/>
</dbReference>
<evidence type="ECO:0000313" key="8">
    <source>
        <dbReference type="Proteomes" id="UP000282654"/>
    </source>
</evidence>
<dbReference type="InterPro" id="IPR037027">
    <property type="entry name" value="YqgF/RNaseH-like_dom_sf"/>
</dbReference>
<dbReference type="Pfam" id="PF03652">
    <property type="entry name" value="RuvX"/>
    <property type="match status" value="1"/>
</dbReference>
<keyword evidence="8" id="KW-1185">Reference proteome</keyword>
<keyword evidence="1 5" id="KW-0963">Cytoplasm</keyword>
<protein>
    <recommendedName>
        <fullName evidence="5">Putative pre-16S rRNA nuclease</fullName>
        <ecNumber evidence="5">3.1.-.-</ecNumber>
    </recommendedName>
</protein>
<dbReference type="RefSeq" id="WP_123929387.1">
    <property type="nucleotide sequence ID" value="NZ_RKRE01000002.1"/>
</dbReference>
<dbReference type="EMBL" id="RKRE01000002">
    <property type="protein sequence ID" value="RPF46910.1"/>
    <property type="molecule type" value="Genomic_DNA"/>
</dbReference>
<dbReference type="EC" id="3.1.-.-" evidence="5"/>
<dbReference type="GO" id="GO:0005829">
    <property type="term" value="C:cytosol"/>
    <property type="evidence" value="ECO:0007669"/>
    <property type="project" value="TreeGrafter"/>
</dbReference>
<organism evidence="7 8">
    <name type="scientific">Thermodesulfitimonas autotrophica</name>
    <dbReference type="NCBI Taxonomy" id="1894989"/>
    <lineage>
        <taxon>Bacteria</taxon>
        <taxon>Bacillati</taxon>
        <taxon>Bacillota</taxon>
        <taxon>Clostridia</taxon>
        <taxon>Thermoanaerobacterales</taxon>
        <taxon>Thermoanaerobacteraceae</taxon>
        <taxon>Thermodesulfitimonas</taxon>
    </lineage>
</organism>
<name>A0A3N5ATE6_9THEO</name>
<evidence type="ECO:0000313" key="7">
    <source>
        <dbReference type="EMBL" id="RPF46910.1"/>
    </source>
</evidence>
<comment type="caution">
    <text evidence="7">The sequence shown here is derived from an EMBL/GenBank/DDBJ whole genome shotgun (WGS) entry which is preliminary data.</text>
</comment>
<dbReference type="GO" id="GO:0004518">
    <property type="term" value="F:nuclease activity"/>
    <property type="evidence" value="ECO:0007669"/>
    <property type="project" value="UniProtKB-KW"/>
</dbReference>
<dbReference type="GO" id="GO:0016788">
    <property type="term" value="F:hydrolase activity, acting on ester bonds"/>
    <property type="evidence" value="ECO:0007669"/>
    <property type="project" value="UniProtKB-UniRule"/>
</dbReference>
<keyword evidence="4 5" id="KW-0378">Hydrolase</keyword>
<comment type="subcellular location">
    <subcellularLocation>
        <location evidence="5">Cytoplasm</location>
    </subcellularLocation>
</comment>
<dbReference type="InterPro" id="IPR006641">
    <property type="entry name" value="YqgF/RNaseH-like_dom"/>
</dbReference>
<dbReference type="Proteomes" id="UP000282654">
    <property type="component" value="Unassembled WGS sequence"/>
</dbReference>
<dbReference type="GO" id="GO:0000967">
    <property type="term" value="P:rRNA 5'-end processing"/>
    <property type="evidence" value="ECO:0007669"/>
    <property type="project" value="UniProtKB-UniRule"/>
</dbReference>
<dbReference type="AlphaFoldDB" id="A0A3N5ATE6"/>
<dbReference type="SMART" id="SM00732">
    <property type="entry name" value="YqgFc"/>
    <property type="match status" value="1"/>
</dbReference>
<dbReference type="OrthoDB" id="9796140at2"/>
<sequence length="142" mass="15697">MRFLGLDVGDRTIGVALSDPLGITAQGLTVLERGSINDDVAKILSLVAAHDVCEVVVGLPRSLNGRVGPQARKVLEFAARLEKEGLAVKLWDERFSTRAAERHLIAADVRREKRRRVIDKLAAVLILQNYLDHRRLTDPGRA</sequence>
<dbReference type="Gene3D" id="3.30.420.140">
    <property type="entry name" value="YqgF/RNase H-like domain"/>
    <property type="match status" value="1"/>
</dbReference>
<accession>A0A3N5ATE6</accession>